<dbReference type="CDD" id="cd06259">
    <property type="entry name" value="YdcF-like"/>
    <property type="match status" value="1"/>
</dbReference>
<dbReference type="GO" id="GO:0043164">
    <property type="term" value="P:Gram-negative-bacterium-type cell wall biogenesis"/>
    <property type="evidence" value="ECO:0007669"/>
    <property type="project" value="TreeGrafter"/>
</dbReference>
<dbReference type="Proteomes" id="UP000036106">
    <property type="component" value="Chromosome"/>
</dbReference>
<dbReference type="PATRIC" id="fig|1007676.4.peg.1307"/>
<dbReference type="KEGG" id="lgn:ABM34_06575"/>
<dbReference type="GO" id="GO:0005886">
    <property type="term" value="C:plasma membrane"/>
    <property type="evidence" value="ECO:0007669"/>
    <property type="project" value="TreeGrafter"/>
</dbReference>
<dbReference type="EMBL" id="CP012034">
    <property type="protein sequence ID" value="AKP67234.1"/>
    <property type="molecule type" value="Genomic_DNA"/>
</dbReference>
<feature type="transmembrane region" description="Helical" evidence="1">
    <location>
        <begin position="60"/>
        <end position="84"/>
    </location>
</feature>
<dbReference type="Gene3D" id="3.40.50.620">
    <property type="entry name" value="HUPs"/>
    <property type="match status" value="1"/>
</dbReference>
<protein>
    <recommendedName>
        <fullName evidence="2">DUF218 domain-containing protein</fullName>
    </recommendedName>
</protein>
<keyword evidence="1" id="KW-0472">Membrane</keyword>
<dbReference type="AlphaFoldDB" id="A0A0H4QFP4"/>
<dbReference type="PANTHER" id="PTHR30336">
    <property type="entry name" value="INNER MEMBRANE PROTEIN, PROBABLE PERMEASE"/>
    <property type="match status" value="1"/>
</dbReference>
<evidence type="ECO:0000313" key="3">
    <source>
        <dbReference type="EMBL" id="AKP67234.1"/>
    </source>
</evidence>
<dbReference type="RefSeq" id="WP_048704410.1">
    <property type="nucleotide sequence ID" value="NZ_CP012034.1"/>
</dbReference>
<dbReference type="OrthoDB" id="9782395at2"/>
<dbReference type="InterPro" id="IPR014729">
    <property type="entry name" value="Rossmann-like_a/b/a_fold"/>
</dbReference>
<dbReference type="Pfam" id="PF02698">
    <property type="entry name" value="DUF218"/>
    <property type="match status" value="1"/>
</dbReference>
<feature type="transmembrane region" description="Helical" evidence="1">
    <location>
        <begin position="32"/>
        <end position="48"/>
    </location>
</feature>
<dbReference type="PANTHER" id="PTHR30336:SF4">
    <property type="entry name" value="ENVELOPE BIOGENESIS FACTOR ELYC"/>
    <property type="match status" value="1"/>
</dbReference>
<proteinExistence type="predicted"/>
<reference evidence="4" key="1">
    <citation type="submission" date="2015-07" db="EMBL/GenBank/DDBJ databases">
        <title>Lactobacillus ginsenosidimutans/EMML 3141/ whole genome sequencing.</title>
        <authorList>
            <person name="Kim M.K."/>
            <person name="Im W.-T."/>
            <person name="Srinivasan S."/>
            <person name="Lee J.-J."/>
        </authorList>
    </citation>
    <scope>NUCLEOTIDE SEQUENCE [LARGE SCALE GENOMIC DNA]</scope>
    <source>
        <strain evidence="4">EMML 3041</strain>
    </source>
</reference>
<organism evidence="3 4">
    <name type="scientific">Companilactobacillus ginsenosidimutans</name>
    <dbReference type="NCBI Taxonomy" id="1007676"/>
    <lineage>
        <taxon>Bacteria</taxon>
        <taxon>Bacillati</taxon>
        <taxon>Bacillota</taxon>
        <taxon>Bacilli</taxon>
        <taxon>Lactobacillales</taxon>
        <taxon>Lactobacillaceae</taxon>
        <taxon>Companilactobacillus</taxon>
    </lineage>
</organism>
<evidence type="ECO:0000259" key="2">
    <source>
        <dbReference type="Pfam" id="PF02698"/>
    </source>
</evidence>
<feature type="domain" description="DUF218" evidence="2">
    <location>
        <begin position="98"/>
        <end position="230"/>
    </location>
</feature>
<evidence type="ECO:0000256" key="1">
    <source>
        <dbReference type="SAM" id="Phobius"/>
    </source>
</evidence>
<dbReference type="InterPro" id="IPR003848">
    <property type="entry name" value="DUF218"/>
</dbReference>
<dbReference type="InterPro" id="IPR051599">
    <property type="entry name" value="Cell_Envelope_Assoc"/>
</dbReference>
<feature type="transmembrane region" description="Helical" evidence="1">
    <location>
        <begin position="6"/>
        <end position="25"/>
    </location>
</feature>
<keyword evidence="1" id="KW-0812">Transmembrane</keyword>
<feature type="transmembrane region" description="Helical" evidence="1">
    <location>
        <begin position="249"/>
        <end position="270"/>
    </location>
</feature>
<dbReference type="GO" id="GO:0000270">
    <property type="term" value="P:peptidoglycan metabolic process"/>
    <property type="evidence" value="ECO:0007669"/>
    <property type="project" value="TreeGrafter"/>
</dbReference>
<keyword evidence="1" id="KW-1133">Transmembrane helix</keyword>
<name>A0A0H4QFP4_9LACO</name>
<dbReference type="STRING" id="1007676.ABM34_06575"/>
<sequence>MSFLAYIIFVAVLEVALVFNVRYLFSRHPAPTLIAVIIFILGLIPPIIRLQKLPHLSPLYTIFLSFIFSVDLMFLLIMGIYSFYVKHYSRDEKIDHADYIVVLGSKFMSKRIPPILMSRLEKTLEVYHSMDDKPLIIVSGGRSSISKIQESTIMREFLLEQGVPDSSIIVEGKSINTAENLEYSSILIRNHWEADSNPSIVIVTSEFHIPRAKRLTKRIGLAANFVPSITMPIFKWPAMFREFTAIIWYYRYTIETVMLMIIVLLICTFVP</sequence>
<evidence type="ECO:0000313" key="4">
    <source>
        <dbReference type="Proteomes" id="UP000036106"/>
    </source>
</evidence>
<keyword evidence="4" id="KW-1185">Reference proteome</keyword>
<gene>
    <name evidence="3" type="ORF">ABM34_06575</name>
</gene>
<accession>A0A0H4QFP4</accession>